<dbReference type="EMBL" id="CAJVPL010000082">
    <property type="protein sequence ID" value="CAG8443571.1"/>
    <property type="molecule type" value="Genomic_DNA"/>
</dbReference>
<sequence length="59" mass="6755">MVHKRIESDLARNEIFINPSLAVRVVEDLGSTQILIDVATAYNHRHIDVHQKMLVKSEC</sequence>
<protein>
    <submittedName>
        <fullName evidence="1">9687_t:CDS:1</fullName>
    </submittedName>
</protein>
<reference evidence="1" key="1">
    <citation type="submission" date="2021-06" db="EMBL/GenBank/DDBJ databases">
        <authorList>
            <person name="Kallberg Y."/>
            <person name="Tangrot J."/>
            <person name="Rosling A."/>
        </authorList>
    </citation>
    <scope>NUCLEOTIDE SEQUENCE</scope>
    <source>
        <strain evidence="1">MT106</strain>
    </source>
</reference>
<dbReference type="AlphaFoldDB" id="A0A9N8YRP7"/>
<dbReference type="Proteomes" id="UP000789831">
    <property type="component" value="Unassembled WGS sequence"/>
</dbReference>
<name>A0A9N8YRP7_9GLOM</name>
<accession>A0A9N8YRP7</accession>
<evidence type="ECO:0000313" key="1">
    <source>
        <dbReference type="EMBL" id="CAG8443571.1"/>
    </source>
</evidence>
<keyword evidence="2" id="KW-1185">Reference proteome</keyword>
<gene>
    <name evidence="1" type="ORF">AGERDE_LOCUS1250</name>
</gene>
<comment type="caution">
    <text evidence="1">The sequence shown here is derived from an EMBL/GenBank/DDBJ whole genome shotgun (WGS) entry which is preliminary data.</text>
</comment>
<evidence type="ECO:0000313" key="2">
    <source>
        <dbReference type="Proteomes" id="UP000789831"/>
    </source>
</evidence>
<proteinExistence type="predicted"/>
<organism evidence="1 2">
    <name type="scientific">Ambispora gerdemannii</name>
    <dbReference type="NCBI Taxonomy" id="144530"/>
    <lineage>
        <taxon>Eukaryota</taxon>
        <taxon>Fungi</taxon>
        <taxon>Fungi incertae sedis</taxon>
        <taxon>Mucoromycota</taxon>
        <taxon>Glomeromycotina</taxon>
        <taxon>Glomeromycetes</taxon>
        <taxon>Archaeosporales</taxon>
        <taxon>Ambisporaceae</taxon>
        <taxon>Ambispora</taxon>
    </lineage>
</organism>